<comment type="similarity">
    <text evidence="9">In the C-terminal section; belongs to the helicase family. RecG subfamily.</text>
</comment>
<evidence type="ECO:0000256" key="8">
    <source>
        <dbReference type="ARBA" id="ARBA00023204"/>
    </source>
</evidence>
<dbReference type="SUPFAM" id="SSF52540">
    <property type="entry name" value="P-loop containing nucleoside triphosphate hydrolases"/>
    <property type="match status" value="3"/>
</dbReference>
<dbReference type="Gene3D" id="3.90.1150.50">
    <property type="entry name" value="Transcription-repair-coupling factor, D7 domain"/>
    <property type="match status" value="1"/>
</dbReference>
<dbReference type="PROSITE" id="PS51192">
    <property type="entry name" value="HELICASE_ATP_BIND_1"/>
    <property type="match status" value="1"/>
</dbReference>
<dbReference type="Pfam" id="PF00271">
    <property type="entry name" value="Helicase_C"/>
    <property type="match status" value="1"/>
</dbReference>
<evidence type="ECO:0000256" key="3">
    <source>
        <dbReference type="ARBA" id="ARBA00022763"/>
    </source>
</evidence>
<dbReference type="Pfam" id="PF03461">
    <property type="entry name" value="TRCF"/>
    <property type="match status" value="1"/>
</dbReference>
<keyword evidence="7 9" id="KW-0238">DNA-binding</keyword>
<dbReference type="Pfam" id="PF00270">
    <property type="entry name" value="DEAD"/>
    <property type="match status" value="1"/>
</dbReference>
<accession>A0ABX9KEJ8</accession>
<evidence type="ECO:0000256" key="7">
    <source>
        <dbReference type="ARBA" id="ARBA00023125"/>
    </source>
</evidence>
<comment type="subcellular location">
    <subcellularLocation>
        <location evidence="9">Cytoplasm</location>
    </subcellularLocation>
</comment>
<dbReference type="InterPro" id="IPR041471">
    <property type="entry name" value="UvrB_inter"/>
</dbReference>
<comment type="caution">
    <text evidence="12">The sequence shown here is derived from an EMBL/GenBank/DDBJ whole genome shotgun (WGS) entry which is preliminary data.</text>
</comment>
<dbReference type="Gene3D" id="3.40.50.11180">
    <property type="match status" value="1"/>
</dbReference>
<keyword evidence="4 9" id="KW-0378">Hydrolase</keyword>
<dbReference type="PROSITE" id="PS50890">
    <property type="entry name" value="PUA"/>
    <property type="match status" value="1"/>
</dbReference>
<keyword evidence="6 9" id="KW-0067">ATP-binding</keyword>
<keyword evidence="8 9" id="KW-0234">DNA repair</keyword>
<dbReference type="InterPro" id="IPR003711">
    <property type="entry name" value="CarD-like/TRCF_RID"/>
</dbReference>
<keyword evidence="2 9" id="KW-0547">Nucleotide-binding</keyword>
<name>A0ABX9KEJ8_9FUSO</name>
<dbReference type="CDD" id="cd17991">
    <property type="entry name" value="DEXHc_TRCF"/>
    <property type="match status" value="1"/>
</dbReference>
<gene>
    <name evidence="9 12" type="primary">mfd</name>
    <name evidence="12" type="ORF">DYH56_12280</name>
</gene>
<evidence type="ECO:0000313" key="12">
    <source>
        <dbReference type="EMBL" id="REI40128.1"/>
    </source>
</evidence>
<dbReference type="Pfam" id="PF17757">
    <property type="entry name" value="UvrB_inter"/>
    <property type="match status" value="1"/>
</dbReference>
<keyword evidence="3 9" id="KW-0227">DNA damage</keyword>
<evidence type="ECO:0000256" key="9">
    <source>
        <dbReference type="HAMAP-Rule" id="MF_00969"/>
    </source>
</evidence>
<dbReference type="InterPro" id="IPR005118">
    <property type="entry name" value="TRCF_C"/>
</dbReference>
<dbReference type="SMART" id="SM01058">
    <property type="entry name" value="CarD_TRCF"/>
    <property type="match status" value="1"/>
</dbReference>
<dbReference type="SMART" id="SM00982">
    <property type="entry name" value="TRCF"/>
    <property type="match status" value="1"/>
</dbReference>
<dbReference type="InterPro" id="IPR001650">
    <property type="entry name" value="Helicase_C-like"/>
</dbReference>
<dbReference type="InterPro" id="IPR014001">
    <property type="entry name" value="Helicase_ATP-bd"/>
</dbReference>
<proteinExistence type="inferred from homology"/>
<evidence type="ECO:0000259" key="11">
    <source>
        <dbReference type="PROSITE" id="PS51194"/>
    </source>
</evidence>
<dbReference type="InterPro" id="IPR004576">
    <property type="entry name" value="Mfd"/>
</dbReference>
<dbReference type="Pfam" id="PF02559">
    <property type="entry name" value="CarD_TRCF_RID"/>
    <property type="match status" value="1"/>
</dbReference>
<dbReference type="InterPro" id="IPR011545">
    <property type="entry name" value="DEAD/DEAH_box_helicase_dom"/>
</dbReference>
<dbReference type="PROSITE" id="PS51194">
    <property type="entry name" value="HELICASE_CTER"/>
    <property type="match status" value="1"/>
</dbReference>
<feature type="domain" description="Helicase C-terminal" evidence="11">
    <location>
        <begin position="659"/>
        <end position="814"/>
    </location>
</feature>
<dbReference type="SUPFAM" id="SSF141259">
    <property type="entry name" value="CarD-like"/>
    <property type="match status" value="1"/>
</dbReference>
<dbReference type="InterPro" id="IPR036101">
    <property type="entry name" value="CarD-like/TRCF_RID_sf"/>
</dbReference>
<evidence type="ECO:0000256" key="2">
    <source>
        <dbReference type="ARBA" id="ARBA00022741"/>
    </source>
</evidence>
<dbReference type="InterPro" id="IPR037235">
    <property type="entry name" value="TRCF-like_C_D7"/>
</dbReference>
<evidence type="ECO:0000256" key="4">
    <source>
        <dbReference type="ARBA" id="ARBA00022801"/>
    </source>
</evidence>
<evidence type="ECO:0000259" key="10">
    <source>
        <dbReference type="PROSITE" id="PS51192"/>
    </source>
</evidence>
<evidence type="ECO:0000256" key="5">
    <source>
        <dbReference type="ARBA" id="ARBA00022806"/>
    </source>
</evidence>
<dbReference type="EMBL" id="QUAJ01000024">
    <property type="protein sequence ID" value="REI40128.1"/>
    <property type="molecule type" value="Genomic_DNA"/>
</dbReference>
<dbReference type="InterPro" id="IPR047112">
    <property type="entry name" value="RecG/Mfd"/>
</dbReference>
<dbReference type="InterPro" id="IPR027417">
    <property type="entry name" value="P-loop_NTPase"/>
</dbReference>
<evidence type="ECO:0000256" key="1">
    <source>
        <dbReference type="ARBA" id="ARBA00022490"/>
    </source>
</evidence>
<dbReference type="PANTHER" id="PTHR47964:SF1">
    <property type="entry name" value="ATP-DEPENDENT DNA HELICASE HOMOLOG RECG, CHLOROPLASTIC"/>
    <property type="match status" value="1"/>
</dbReference>
<dbReference type="EC" id="3.6.4.-" evidence="9"/>
<keyword evidence="5" id="KW-0347">Helicase</keyword>
<dbReference type="Gene3D" id="2.40.10.170">
    <property type="match status" value="1"/>
</dbReference>
<dbReference type="Gene3D" id="3.30.2060.10">
    <property type="entry name" value="Penicillin-binding protein 1b domain"/>
    <property type="match status" value="1"/>
</dbReference>
<protein>
    <recommendedName>
        <fullName evidence="9">Transcription-repair-coupling factor</fullName>
        <shortName evidence="9">TRCF</shortName>
        <ecNumber evidence="9">3.6.4.-</ecNumber>
    </recommendedName>
</protein>
<dbReference type="SMART" id="SM00490">
    <property type="entry name" value="HELICc"/>
    <property type="match status" value="1"/>
</dbReference>
<dbReference type="Proteomes" id="UP000263486">
    <property type="component" value="Unassembled WGS sequence"/>
</dbReference>
<dbReference type="SMART" id="SM00487">
    <property type="entry name" value="DEXDc"/>
    <property type="match status" value="1"/>
</dbReference>
<sequence length="986" mass="115685">MKFKSTINNGKLYRGGVPYFLESEKDQVIYISSSNKNIIDYYFTLKEDIDVLKIENYNYTEEEFDCITFELLEKLKLDNSKILISIESIFKKYFINSELLEFCVGKEYRLKKIIEKLEKSGFQKNYLVEKRGEYSLRGDILDIFSFDGKHPIRLEFFDDFLEEIRIFDAETQRSMEKINKIQMYINKNKDENYTFLDLLDKLKNDKRKIYLENEEILDYKVEEYILDKRQEEEEIRLEYSKIKKISEKIELERFKDEEIENYKNYDYIKKLSRKKNITILTEEKRRYTEIFGGTSIKIQRNPHYEGFKYKNELILTDRELKGIRVKRSEKRADGIKFKKIDQILPNDYIIHETYGVGIYLGVEDINGADYLKIKYADEDKLFVPIASLNKIERYISEPGVVPDIFRLGRRGFRKRQEKIKKEIEKFAIELLEIQAKRAMNTGYSFTKDTIWQEEFEEGFPYNETKDQLKAILDVKEDMESSTVMDRIVCGDVGYGKTEVAMRAAFKAVMDGKQVVILAPTTVLATQHFERFKERFQNFPLELELLSRLKTPKEQTEVVKKIKDGVIDLIIGTHRLLSKDIKFKDLGLVIIDEEQKFGVKAKEHLKTMRINVDMLTLTATPIPRTLNLALLGIRDISIIQTPPTNRIPVETYIIEKNKADIKNAIMKEVAREGQVFYLYNSVKGMKVKLKELKEIIPEYVVIDYIHGQMPSSEIKYKINAFENGEIDVLLTTTIIENGIDIENANTILIENFDKLGLSQVYQLRGRVGRSSKRAYCYLLVDSLKGGTEKGKQKRESIKEIKDLGAGFQLSLEDMKIRGAGEILGEKQHGALKIFGYDMYLKMLDEEIKKIKGKETIAEDIDLDIGIHGYIPSEYIEETEKIVVYRRLVTIDTITELEEIKEEIKDRFGRLPKVVEDLFEYLAIKITAQKNHIQSIRLEDGSYRIKFIENKINIEKIQELILSKKIRYLQKEGAIEIDSIREFFEDYK</sequence>
<dbReference type="NCBIfam" id="TIGR00580">
    <property type="entry name" value="mfd"/>
    <property type="match status" value="1"/>
</dbReference>
<comment type="function">
    <text evidence="9">Couples transcription and DNA repair by recognizing RNA polymerase (RNAP) stalled at DNA lesions. Mediates ATP-dependent release of RNAP and its truncated transcript from the DNA, and recruitment of nucleotide excision repair machinery to the damaged site.</text>
</comment>
<comment type="similarity">
    <text evidence="9">In the N-terminal section; belongs to the UvrB family.</text>
</comment>
<keyword evidence="13" id="KW-1185">Reference proteome</keyword>
<keyword evidence="1 9" id="KW-0963">Cytoplasm</keyword>
<evidence type="ECO:0000313" key="13">
    <source>
        <dbReference type="Proteomes" id="UP000263486"/>
    </source>
</evidence>
<dbReference type="PANTHER" id="PTHR47964">
    <property type="entry name" value="ATP-DEPENDENT DNA HELICASE HOMOLOG RECG, CHLOROPLASTIC"/>
    <property type="match status" value="1"/>
</dbReference>
<dbReference type="SUPFAM" id="SSF143517">
    <property type="entry name" value="TRCF domain-like"/>
    <property type="match status" value="1"/>
</dbReference>
<evidence type="ECO:0000256" key="6">
    <source>
        <dbReference type="ARBA" id="ARBA00022840"/>
    </source>
</evidence>
<dbReference type="HAMAP" id="MF_00969">
    <property type="entry name" value="TRCF"/>
    <property type="match status" value="1"/>
</dbReference>
<feature type="domain" description="Helicase ATP-binding" evidence="10">
    <location>
        <begin position="477"/>
        <end position="638"/>
    </location>
</feature>
<reference evidence="12 13" key="1">
    <citation type="submission" date="2018-08" db="EMBL/GenBank/DDBJ databases">
        <title>Draft genome sequence of Psychrilyobacter sp. strain SD5 isolated from Black Sea water.</title>
        <authorList>
            <person name="Yadav S."/>
            <person name="Villanueva L."/>
            <person name="Damste J.S.S."/>
        </authorList>
    </citation>
    <scope>NUCLEOTIDE SEQUENCE [LARGE SCALE GENOMIC DNA]</scope>
    <source>
        <strain evidence="12 13">SD5</strain>
    </source>
</reference>
<dbReference type="Gene3D" id="3.40.50.300">
    <property type="entry name" value="P-loop containing nucleotide triphosphate hydrolases"/>
    <property type="match status" value="2"/>
</dbReference>
<organism evidence="12 13">
    <name type="scientific">Psychrilyobacter piezotolerans</name>
    <dbReference type="NCBI Taxonomy" id="2293438"/>
    <lineage>
        <taxon>Bacteria</taxon>
        <taxon>Fusobacteriati</taxon>
        <taxon>Fusobacteriota</taxon>
        <taxon>Fusobacteriia</taxon>
        <taxon>Fusobacteriales</taxon>
        <taxon>Fusobacteriaceae</taxon>
        <taxon>Psychrilyobacter</taxon>
    </lineage>
</organism>